<dbReference type="Proteomes" id="UP000189703">
    <property type="component" value="Unplaced"/>
</dbReference>
<dbReference type="RefSeq" id="XP_010275799.1">
    <property type="nucleotide sequence ID" value="XM_010277497.2"/>
</dbReference>
<dbReference type="RefSeq" id="XP_019055535.1">
    <property type="nucleotide sequence ID" value="XM_019199990.1"/>
</dbReference>
<dbReference type="RefSeq" id="XP_010275802.1">
    <property type="nucleotide sequence ID" value="XM_010277500.2"/>
</dbReference>
<evidence type="ECO:0000313" key="5">
    <source>
        <dbReference type="RefSeq" id="XP_010275802.1"/>
    </source>
</evidence>
<sequence length="393" mass="44268">MQIIDILNRGDYDTDDEYDGEMTRKREHVVCFLPTGIVSRWLSLLKREPKGPNSGSKRRFPSSKAEEKNREIEWCRRGKEIEREEVGQSLTLCCSSDGAKGESSSSTIAEETAGASNVVAPLANILFLPLPGKHMKDLSFNLGLGVGLAFLVAATKNEYCKMMELQAQMEMLLKEAKDGLCLRDVISKQSDPHDNVPCFTEESHDGGKTDYHLSVQNCASFQHLVDSEITMECDEFSKCDTPTGEGIVGMEKLGAELESELELMQINLDTGVFMRHPQEQLREGDDDTVPSGSQSTSFIEVDNLQDADTEDYYGVSPTELERKLHELLEERQQERIAELEFALECTMHKLREKEMEVSWWKDTAQLLSQHVPVATCLSSQVPWFQRAITSRKS</sequence>
<dbReference type="GO" id="GO:0008356">
    <property type="term" value="P:asymmetric cell division"/>
    <property type="evidence" value="ECO:0007669"/>
    <property type="project" value="InterPro"/>
</dbReference>
<protein>
    <submittedName>
        <fullName evidence="2 3">Protein POLAR LOCALIZATION DURING ASYMMETRIC DIVISION AND REDISTRIBUTION-like isoform X1</fullName>
    </submittedName>
</protein>
<evidence type="ECO:0000313" key="4">
    <source>
        <dbReference type="RefSeq" id="XP_010275800.1"/>
    </source>
</evidence>
<proteinExistence type="predicted"/>
<evidence type="ECO:0000313" key="1">
    <source>
        <dbReference type="Proteomes" id="UP000189703"/>
    </source>
</evidence>
<reference evidence="2 3" key="1">
    <citation type="submission" date="2025-04" db="UniProtKB">
        <authorList>
            <consortium name="RefSeq"/>
        </authorList>
    </citation>
    <scope>IDENTIFICATION</scope>
</reference>
<dbReference type="AlphaFoldDB" id="A0A1U8QBR7"/>
<dbReference type="eggNOG" id="ENOG502RZ5T">
    <property type="taxonomic scope" value="Eukaryota"/>
</dbReference>
<dbReference type="PANTHER" id="PTHR33476">
    <property type="entry name" value="EMB|CAB62613.1"/>
    <property type="match status" value="1"/>
</dbReference>
<keyword evidence="1" id="KW-1185">Reference proteome</keyword>
<dbReference type="RefSeq" id="XP_010275803.1">
    <property type="nucleotide sequence ID" value="XM_010277501.2"/>
</dbReference>
<organism evidence="1 7">
    <name type="scientific">Nelumbo nucifera</name>
    <name type="common">Sacred lotus</name>
    <dbReference type="NCBI Taxonomy" id="4432"/>
    <lineage>
        <taxon>Eukaryota</taxon>
        <taxon>Viridiplantae</taxon>
        <taxon>Streptophyta</taxon>
        <taxon>Embryophyta</taxon>
        <taxon>Tracheophyta</taxon>
        <taxon>Spermatophyta</taxon>
        <taxon>Magnoliopsida</taxon>
        <taxon>Proteales</taxon>
        <taxon>Nelumbonaceae</taxon>
        <taxon>Nelumbo</taxon>
    </lineage>
</organism>
<dbReference type="OMA" id="DIKDEMH"/>
<dbReference type="InterPro" id="IPR040348">
    <property type="entry name" value="POLAR-like"/>
</dbReference>
<evidence type="ECO:0000313" key="2">
    <source>
        <dbReference type="RefSeq" id="XP_010275798.1"/>
    </source>
</evidence>
<dbReference type="RefSeq" id="XP_010275798.1">
    <property type="nucleotide sequence ID" value="XM_010277496.2"/>
</dbReference>
<evidence type="ECO:0000313" key="3">
    <source>
        <dbReference type="RefSeq" id="XP_010275799.1"/>
    </source>
</evidence>
<name>A0A1U8QBR7_NELNU</name>
<evidence type="ECO:0000313" key="7">
    <source>
        <dbReference type="RefSeq" id="XP_019055535.1"/>
    </source>
</evidence>
<dbReference type="PANTHER" id="PTHR33476:SF22">
    <property type="entry name" value="PROTEIN POLAR LOCALIZATION DURING ASYMMETRIC DIVISION AND REDISTRIBUTION"/>
    <property type="match status" value="1"/>
</dbReference>
<dbReference type="RefSeq" id="XP_010275800.1">
    <property type="nucleotide sequence ID" value="XM_010277498.2"/>
</dbReference>
<dbReference type="OrthoDB" id="1916242at2759"/>
<evidence type="ECO:0000313" key="6">
    <source>
        <dbReference type="RefSeq" id="XP_010275803.1"/>
    </source>
</evidence>
<gene>
    <name evidence="2 3 4 5 6 7" type="primary">LOC104610736</name>
</gene>
<dbReference type="KEGG" id="nnu:104610736"/>
<accession>A0A1U8QBR7</accession>
<dbReference type="GeneID" id="104610736"/>